<protein>
    <submittedName>
        <fullName evidence="1">Uncharacterized protein</fullName>
    </submittedName>
</protein>
<reference evidence="2" key="1">
    <citation type="journal article" date="2023" name="Nat. Plants">
        <title>Single-cell RNA sequencing provides a high-resolution roadmap for understanding the multicellular compartmentation of specialized metabolism.</title>
        <authorList>
            <person name="Sun S."/>
            <person name="Shen X."/>
            <person name="Li Y."/>
            <person name="Li Y."/>
            <person name="Wang S."/>
            <person name="Li R."/>
            <person name="Zhang H."/>
            <person name="Shen G."/>
            <person name="Guo B."/>
            <person name="Wei J."/>
            <person name="Xu J."/>
            <person name="St-Pierre B."/>
            <person name="Chen S."/>
            <person name="Sun C."/>
        </authorList>
    </citation>
    <scope>NUCLEOTIDE SEQUENCE [LARGE SCALE GENOMIC DNA]</scope>
</reference>
<gene>
    <name evidence="1" type="ORF">M9H77_27243</name>
</gene>
<evidence type="ECO:0000313" key="1">
    <source>
        <dbReference type="EMBL" id="KAI5658450.1"/>
    </source>
</evidence>
<sequence length="113" mass="13561">MEEQLQQTEQFNKSHVPPRNILRFFREQDVGCAVSAQKIYNIVTKIKNNRMQGRNTIEEVLFLTAKWGYMVFYRNREESNVQYATIGRCRDDSDRKELHSGNNFYVQWICYDI</sequence>
<evidence type="ECO:0000313" key="2">
    <source>
        <dbReference type="Proteomes" id="UP001060085"/>
    </source>
</evidence>
<keyword evidence="2" id="KW-1185">Reference proteome</keyword>
<comment type="caution">
    <text evidence="1">The sequence shown here is derived from an EMBL/GenBank/DDBJ whole genome shotgun (WGS) entry which is preliminary data.</text>
</comment>
<proteinExistence type="predicted"/>
<dbReference type="EMBL" id="CM044706">
    <property type="protein sequence ID" value="KAI5658450.1"/>
    <property type="molecule type" value="Genomic_DNA"/>
</dbReference>
<dbReference type="Proteomes" id="UP001060085">
    <property type="component" value="Linkage Group LG06"/>
</dbReference>
<name>A0ACC0AC50_CATRO</name>
<accession>A0ACC0AC50</accession>
<organism evidence="1 2">
    <name type="scientific">Catharanthus roseus</name>
    <name type="common">Madagascar periwinkle</name>
    <name type="synonym">Vinca rosea</name>
    <dbReference type="NCBI Taxonomy" id="4058"/>
    <lineage>
        <taxon>Eukaryota</taxon>
        <taxon>Viridiplantae</taxon>
        <taxon>Streptophyta</taxon>
        <taxon>Embryophyta</taxon>
        <taxon>Tracheophyta</taxon>
        <taxon>Spermatophyta</taxon>
        <taxon>Magnoliopsida</taxon>
        <taxon>eudicotyledons</taxon>
        <taxon>Gunneridae</taxon>
        <taxon>Pentapetalae</taxon>
        <taxon>asterids</taxon>
        <taxon>lamiids</taxon>
        <taxon>Gentianales</taxon>
        <taxon>Apocynaceae</taxon>
        <taxon>Rauvolfioideae</taxon>
        <taxon>Vinceae</taxon>
        <taxon>Catharanthinae</taxon>
        <taxon>Catharanthus</taxon>
    </lineage>
</organism>